<protein>
    <submittedName>
        <fullName evidence="2">Membrane protein, putative</fullName>
    </submittedName>
</protein>
<gene>
    <name evidence="2" type="ORF">BEWA_042740</name>
</gene>
<dbReference type="RefSeq" id="XP_004833688.1">
    <property type="nucleotide sequence ID" value="XM_004833631.1"/>
</dbReference>
<dbReference type="Proteomes" id="UP000031512">
    <property type="component" value="Unassembled WGS sequence"/>
</dbReference>
<keyword evidence="1" id="KW-0812">Transmembrane</keyword>
<keyword evidence="3" id="KW-1185">Reference proteome</keyword>
<sequence>MEDDDSSRRLFFITHTVCAIFALTAGITLGIYFVKPSIDVKYENNDENINTWNIQLDGDGKVVTGGQFSAKLGFYNNSIFPIRFQPSEVSLHYFPIGTNPSCLFLHSADSHFTQTSGSANISQVLQSINQETKDGFLSLDNFEVTIKSSKWNYTNPTYFDLKWNIGLQVPDDKLGMIYQIYMDCKHFQKVIFSIHLKKNISKYWILKKDLPNSFEIMLPMECVIDDRIYDVFRDVTVVKEDVILKSLSHNPDLFSNSQVYVM</sequence>
<dbReference type="GeneID" id="15807684"/>
<keyword evidence="1" id="KW-0472">Membrane</keyword>
<organism evidence="2 3">
    <name type="scientific">Theileria equi strain WA</name>
    <dbReference type="NCBI Taxonomy" id="1537102"/>
    <lineage>
        <taxon>Eukaryota</taxon>
        <taxon>Sar</taxon>
        <taxon>Alveolata</taxon>
        <taxon>Apicomplexa</taxon>
        <taxon>Aconoidasida</taxon>
        <taxon>Piroplasmida</taxon>
        <taxon>Theileriidae</taxon>
        <taxon>Theileria</taxon>
    </lineage>
</organism>
<comment type="caution">
    <text evidence="2">The sequence shown here is derived from an EMBL/GenBank/DDBJ whole genome shotgun (WGS) entry which is preliminary data.</text>
</comment>
<dbReference type="EMBL" id="ACOU01000002">
    <property type="protein sequence ID" value="EKX74236.1"/>
    <property type="molecule type" value="Genomic_DNA"/>
</dbReference>
<name>L1LFV7_THEEQ</name>
<dbReference type="OrthoDB" id="371576at2759"/>
<evidence type="ECO:0000256" key="1">
    <source>
        <dbReference type="SAM" id="Phobius"/>
    </source>
</evidence>
<dbReference type="VEuPathDB" id="PiroplasmaDB:BEWA_042740"/>
<proteinExistence type="predicted"/>
<dbReference type="KEGG" id="beq:BEWA_042740"/>
<feature type="transmembrane region" description="Helical" evidence="1">
    <location>
        <begin position="12"/>
        <end position="34"/>
    </location>
</feature>
<dbReference type="eggNOG" id="ENOG502STUF">
    <property type="taxonomic scope" value="Eukaryota"/>
</dbReference>
<evidence type="ECO:0000313" key="3">
    <source>
        <dbReference type="Proteomes" id="UP000031512"/>
    </source>
</evidence>
<dbReference type="AlphaFoldDB" id="L1LFV7"/>
<evidence type="ECO:0000313" key="2">
    <source>
        <dbReference type="EMBL" id="EKX74236.1"/>
    </source>
</evidence>
<accession>L1LFV7</accession>
<keyword evidence="1" id="KW-1133">Transmembrane helix</keyword>
<reference evidence="2 3" key="1">
    <citation type="journal article" date="2012" name="BMC Genomics">
        <title>Comparative genomic analysis and phylogenetic position of Theileria equi.</title>
        <authorList>
            <person name="Kappmeyer L.S."/>
            <person name="Thiagarajan M."/>
            <person name="Herndon D.R."/>
            <person name="Ramsay J.D."/>
            <person name="Caler E."/>
            <person name="Djikeng A."/>
            <person name="Gillespie J.J."/>
            <person name="Lau A.O."/>
            <person name="Roalson E.H."/>
            <person name="Silva J.C."/>
            <person name="Silva M.G."/>
            <person name="Suarez C.E."/>
            <person name="Ueti M.W."/>
            <person name="Nene V.M."/>
            <person name="Mealey R.H."/>
            <person name="Knowles D.P."/>
            <person name="Brayton K.A."/>
        </authorList>
    </citation>
    <scope>NUCLEOTIDE SEQUENCE [LARGE SCALE GENOMIC DNA]</scope>
    <source>
        <strain evidence="2 3">WA</strain>
    </source>
</reference>